<sequence>MTAVRGSNYMMPNEEELDEFLTKVEDVTTKVRNLLDGKISVEDIEKEEKDILLKKRIKEIKREEEKEKEKRQFIMGREGKGNEDDYLFFCRYCFVEYNYHLTNCKRCNNVVVSKEERKKELNEKVRNYKNLKDKRNVRRSLWHKYLKENGDLKKNIKSMCTDENKCNDTNKHIVNYEKWDHYEPSTDTFDEDEKMVSYTPKNNKNFQLLEKKIDDDISKKKENKNIAYTIKMRGNTYFKEKKYMHAIDCYKDAINICKDYLSVYNNLALCYIKMHQYENSIQNCDKVIDYYTIFRNDFTIKNDVMFKSYSRKALALYKLHRFSDALESFQLAHSFDPTDEQVIEYIQKCTRILQDRGRAAGREEGKEVMYGFAVQNSKECSVETEKMDEMMCNPFLEGLPRDSIENSDQIRMNKSGEKNGENVEAEINMENLLRELSKLDIKKNDKKFYDYLKNVKKVIVQSEVIRLAFCSCAYELESKCNDRRKQITFLSFLVDKLNNILFYVKKELGGDVILKNDDVCINYEQVNISTYLKKCGNIIIGILTFILEESYHYSDFCINALKPVLTFYLIRKFSIPKCIYFICIIGKNENARKYFYHEIVQDSTVILKKFLGKMDDYIRRERSMYTQERMARFHMLRRHILKPSELQIFSVDMDDIMEKAADNSGGETSAVGGSAVGGSAVGGSAVKRSDAEGTTVNRSDAEGTTVEGTSVERGVVEGSACIICAGKRSVNNCTCNEKPANSIKKSNRSGINSFAGRCKSKKDCSSKGLERKMIRMYEEKYEFVNLFEILSNFTILPDVLNVLEKYFMKCILNIVIYINEQFYNFKDMHRNYLSLMINLVGHKKIRSFFIRTCWIHIFYFVEKCENIILIKSILSLIFNLTVSWNEEIKKDIILMELPIHHIKAKNANFVKLLHLTQSNDTRVSELSFLLLSRFYLYLYYVNTRENTTKETKICSHNVEYNSNKGDKSDLVNNLRTKIYKENDNSVQLDGVTFILIKKSLLTPLLLLSSKNNTTLTNQTNACINFICCLSKYTNFFTKILFEESTDPYGDHFIKTLSDKMVSIFLHTKGSKDINPSSFVLLNNVVMFFTQILKNISLKSGYNCEAVPPPSSSSAVALSSAVEMAVVAQIKIVIPHAMQLLTSPEKKLNKNISILLSYCFINSHLKPTILSLYNHDIERIYYALRIA</sequence>
<organism evidence="6 7">
    <name type="scientific">Plasmodium malariae</name>
    <dbReference type="NCBI Taxonomy" id="5858"/>
    <lineage>
        <taxon>Eukaryota</taxon>
        <taxon>Sar</taxon>
        <taxon>Alveolata</taxon>
        <taxon>Apicomplexa</taxon>
        <taxon>Aconoidasida</taxon>
        <taxon>Haemosporida</taxon>
        <taxon>Plasmodiidae</taxon>
        <taxon>Plasmodium</taxon>
        <taxon>Plasmodium (Plasmodium)</taxon>
    </lineage>
</organism>
<dbReference type="OrthoDB" id="2942533at2759"/>
<keyword evidence="1" id="KW-0677">Repeat</keyword>
<dbReference type="InterPro" id="IPR047150">
    <property type="entry name" value="SGT"/>
</dbReference>
<dbReference type="GO" id="GO:0072380">
    <property type="term" value="C:TRC complex"/>
    <property type="evidence" value="ECO:0007669"/>
    <property type="project" value="TreeGrafter"/>
</dbReference>
<dbReference type="PANTHER" id="PTHR45831">
    <property type="entry name" value="LD24721P"/>
    <property type="match status" value="1"/>
</dbReference>
<dbReference type="EMBL" id="LT594629">
    <property type="protein sequence ID" value="SCN12313.1"/>
    <property type="molecule type" value="Genomic_DNA"/>
</dbReference>
<dbReference type="GO" id="GO:0006620">
    <property type="term" value="P:post-translational protein targeting to endoplasmic reticulum membrane"/>
    <property type="evidence" value="ECO:0007669"/>
    <property type="project" value="TreeGrafter"/>
</dbReference>
<dbReference type="Gene3D" id="1.25.40.10">
    <property type="entry name" value="Tetratricopeptide repeat domain"/>
    <property type="match status" value="1"/>
</dbReference>
<evidence type="ECO:0000313" key="7">
    <source>
        <dbReference type="Proteomes" id="UP000219813"/>
    </source>
</evidence>
<dbReference type="KEGG" id="pmal:PMUG01_08044000"/>
<evidence type="ECO:0000256" key="5">
    <source>
        <dbReference type="SAM" id="MobiDB-lite"/>
    </source>
</evidence>
<proteinExistence type="predicted"/>
<name>A0A1D3PAV4_PLAMA</name>
<dbReference type="InterPro" id="IPR019734">
    <property type="entry name" value="TPR_rpt"/>
</dbReference>
<dbReference type="GO" id="GO:0016020">
    <property type="term" value="C:membrane"/>
    <property type="evidence" value="ECO:0007669"/>
    <property type="project" value="TreeGrafter"/>
</dbReference>
<dbReference type="GeneID" id="39868422"/>
<gene>
    <name evidence="6" type="primary">PmUG01_08044000</name>
    <name evidence="6" type="ORF">PMUG01_08044000</name>
</gene>
<dbReference type="Proteomes" id="UP000219813">
    <property type="component" value="Chromosome 8"/>
</dbReference>
<keyword evidence="7" id="KW-1185">Reference proteome</keyword>
<reference evidence="6 7" key="1">
    <citation type="submission" date="2016-06" db="EMBL/GenBank/DDBJ databases">
        <authorList>
            <consortium name="Pathogen Informatics"/>
        </authorList>
    </citation>
    <scope>NUCLEOTIDE SEQUENCE [LARGE SCALE GENOMIC DNA]</scope>
</reference>
<dbReference type="OMA" id="HKFELAN"/>
<evidence type="ECO:0000256" key="1">
    <source>
        <dbReference type="ARBA" id="ARBA00022737"/>
    </source>
</evidence>
<dbReference type="SMART" id="SM00028">
    <property type="entry name" value="TPR"/>
    <property type="match status" value="3"/>
</dbReference>
<evidence type="ECO:0000313" key="6">
    <source>
        <dbReference type="EMBL" id="SCN12313.1"/>
    </source>
</evidence>
<evidence type="ECO:0000256" key="2">
    <source>
        <dbReference type="ARBA" id="ARBA00022803"/>
    </source>
</evidence>
<dbReference type="PROSITE" id="PS50005">
    <property type="entry name" value="TPR"/>
    <property type="match status" value="2"/>
</dbReference>
<evidence type="ECO:0000256" key="3">
    <source>
        <dbReference type="PROSITE-ProRule" id="PRU00339"/>
    </source>
</evidence>
<accession>A0A1D3PAV4</accession>
<dbReference type="AlphaFoldDB" id="A0A1D3PAV4"/>
<feature type="coiled-coil region" evidence="4">
    <location>
        <begin position="104"/>
        <end position="138"/>
    </location>
</feature>
<dbReference type="GO" id="GO:0060090">
    <property type="term" value="F:molecular adaptor activity"/>
    <property type="evidence" value="ECO:0007669"/>
    <property type="project" value="TreeGrafter"/>
</dbReference>
<feature type="repeat" description="TPR" evidence="3">
    <location>
        <begin position="227"/>
        <end position="260"/>
    </location>
</feature>
<dbReference type="VEuPathDB" id="PlasmoDB:PmUG01_08044000"/>
<dbReference type="Pfam" id="PF13414">
    <property type="entry name" value="TPR_11"/>
    <property type="match status" value="1"/>
</dbReference>
<protein>
    <submittedName>
        <fullName evidence="6">TPR domain containing protein</fullName>
    </submittedName>
</protein>
<evidence type="ECO:0000256" key="4">
    <source>
        <dbReference type="SAM" id="Coils"/>
    </source>
</evidence>
<keyword evidence="2 3" id="KW-0802">TPR repeat</keyword>
<dbReference type="InterPro" id="IPR011990">
    <property type="entry name" value="TPR-like_helical_dom_sf"/>
</dbReference>
<feature type="repeat" description="TPR" evidence="3">
    <location>
        <begin position="306"/>
        <end position="339"/>
    </location>
</feature>
<dbReference type="RefSeq" id="XP_028861284.1">
    <property type="nucleotide sequence ID" value="XM_029004613.1"/>
</dbReference>
<keyword evidence="4" id="KW-0175">Coiled coil</keyword>
<dbReference type="SUPFAM" id="SSF48452">
    <property type="entry name" value="TPR-like"/>
    <property type="match status" value="1"/>
</dbReference>
<dbReference type="PANTHER" id="PTHR45831:SF2">
    <property type="entry name" value="LD24721P"/>
    <property type="match status" value="1"/>
</dbReference>
<feature type="region of interest" description="Disordered" evidence="5">
    <location>
        <begin position="683"/>
        <end position="706"/>
    </location>
</feature>